<dbReference type="RefSeq" id="WP_341366769.1">
    <property type="nucleotide sequence ID" value="NZ_CP150951.2"/>
</dbReference>
<sequence length="119" mass="13532">MPRPITLHFHDETIGRFADGGYETPWFHVRLASLDPTHAARMLKVTVYERAMTPFEDEPEDVYDARADALLAELQLTEEDAFMYSNALQVTFDNGSRYTIGPAYLEEDLLSFRVGDAVT</sequence>
<dbReference type="Proteomes" id="UP001440612">
    <property type="component" value="Chromosome"/>
</dbReference>
<keyword evidence="2" id="KW-1185">Reference proteome</keyword>
<evidence type="ECO:0000313" key="2">
    <source>
        <dbReference type="Proteomes" id="UP001440612"/>
    </source>
</evidence>
<accession>A0ABZ2V3G1</accession>
<protein>
    <submittedName>
        <fullName evidence="1">Uncharacterized protein</fullName>
    </submittedName>
</protein>
<gene>
    <name evidence="1" type="ORF">AABB29_17720</name>
</gene>
<name>A0ABZ2V3G1_9RHOB</name>
<reference evidence="2" key="1">
    <citation type="submission" date="2024-04" db="EMBL/GenBank/DDBJ databases">
        <title>Phylogenomic analyses of a clade within the roseobacter group suggest taxonomic reassignments of species of the genera Aestuariivita, Citreicella, Loktanella, Nautella, Pelagibaca, Ruegeria, Thalassobius, Thiobacimonas and Tropicibacter, and the proposal o.</title>
        <authorList>
            <person name="Jeon C.O."/>
        </authorList>
    </citation>
    <scope>NUCLEOTIDE SEQUENCE [LARGE SCALE GENOMIC DNA]</scope>
    <source>
        <strain evidence="2">BS5-3</strain>
    </source>
</reference>
<evidence type="ECO:0000313" key="1">
    <source>
        <dbReference type="EMBL" id="WZC48655.1"/>
    </source>
</evidence>
<dbReference type="EMBL" id="CP150951">
    <property type="protein sequence ID" value="WZC48655.1"/>
    <property type="molecule type" value="Genomic_DNA"/>
</dbReference>
<organism evidence="1 2">
    <name type="scientific">Yoonia phaeophyticola</name>
    <dbReference type="NCBI Taxonomy" id="3137369"/>
    <lineage>
        <taxon>Bacteria</taxon>
        <taxon>Pseudomonadati</taxon>
        <taxon>Pseudomonadota</taxon>
        <taxon>Alphaproteobacteria</taxon>
        <taxon>Rhodobacterales</taxon>
        <taxon>Paracoccaceae</taxon>
        <taxon>Yoonia</taxon>
    </lineage>
</organism>
<proteinExistence type="predicted"/>